<evidence type="ECO:0000259" key="2">
    <source>
        <dbReference type="Pfam" id="PF07534"/>
    </source>
</evidence>
<dbReference type="OMA" id="MEEFYPK"/>
<evidence type="ECO:0000313" key="3">
    <source>
        <dbReference type="EMBL" id="EDR25144.1"/>
    </source>
</evidence>
<keyword evidence="4" id="KW-1185">Reference proteome</keyword>
<protein>
    <recommendedName>
        <fullName evidence="2">TLDc domain-containing protein</fullName>
    </recommendedName>
</protein>
<feature type="domain" description="TLDc" evidence="2">
    <location>
        <begin position="153"/>
        <end position="300"/>
    </location>
</feature>
<dbReference type="OrthoDB" id="29273at2759"/>
<dbReference type="RefSeq" id="XP_001738542.1">
    <property type="nucleotide sequence ID" value="XM_001738490.1"/>
</dbReference>
<gene>
    <name evidence="3" type="ORF">EDI_050040</name>
</gene>
<dbReference type="VEuPathDB" id="AmoebaDB:EDI_050040"/>
<dbReference type="InterPro" id="IPR006571">
    <property type="entry name" value="TLDc_dom"/>
</dbReference>
<accession>B0EK17</accession>
<sequence>MKKNQNFRFEKKNRTKLKIKIFSLQIMEFVTHCENSESSTTSSIIPEMETSSQIVELALSVERADTAALLGADESNIDTLEKKRLEEIRQQQISQAKLMAERRQKKAAMGMEERQNWEQEIERYRIENEEVEERQRRLDIDETMEEFYPKLCEWVGLSNYEVLYNSLEDGTNASDLNKKICGEKNVMFIIITKTGYAFGCFCHKKIPYPKKSYIYSMYDKKYFTFSLRNPSCSEPIYFKQKHKGKSICIWPNDEKNFIFTTKRFIKIKNPNGPHGTRSFFHGKFSLKYKSKDHQKREHTFFTQTTAFDVHRLVVLHWF</sequence>
<evidence type="ECO:0000256" key="1">
    <source>
        <dbReference type="SAM" id="Coils"/>
    </source>
</evidence>
<evidence type="ECO:0000313" key="4">
    <source>
        <dbReference type="Proteomes" id="UP000008076"/>
    </source>
</evidence>
<keyword evidence="1" id="KW-0175">Coiled coil</keyword>
<dbReference type="Proteomes" id="UP000008076">
    <property type="component" value="Unassembled WGS sequence"/>
</dbReference>
<dbReference type="KEGG" id="edi:EDI_050040"/>
<proteinExistence type="predicted"/>
<reference evidence="4" key="1">
    <citation type="submission" date="2007-12" db="EMBL/GenBank/DDBJ databases">
        <title>Annotation of Entamoeba dispar SAW760.</title>
        <authorList>
            <person name="Lorenzi H."/>
            <person name="Inman J."/>
            <person name="Schobel S."/>
            <person name="Amedeo P."/>
            <person name="Caler E."/>
        </authorList>
    </citation>
    <scope>NUCLEOTIDE SEQUENCE [LARGE SCALE GENOMIC DNA]</scope>
    <source>
        <strain evidence="4">ATCC PRA-260 / SAW760</strain>
    </source>
</reference>
<dbReference type="GeneID" id="5883625"/>
<dbReference type="AlphaFoldDB" id="B0EK17"/>
<dbReference type="eggNOG" id="ENOG502RC65">
    <property type="taxonomic scope" value="Eukaryota"/>
</dbReference>
<name>B0EK17_ENTDS</name>
<dbReference type="EMBL" id="DS549650">
    <property type="protein sequence ID" value="EDR25144.1"/>
    <property type="molecule type" value="Genomic_DNA"/>
</dbReference>
<dbReference type="Pfam" id="PF07534">
    <property type="entry name" value="TLD"/>
    <property type="match status" value="1"/>
</dbReference>
<organism evidence="4">
    <name type="scientific">Entamoeba dispar (strain ATCC PRA-260 / SAW760)</name>
    <dbReference type="NCBI Taxonomy" id="370354"/>
    <lineage>
        <taxon>Eukaryota</taxon>
        <taxon>Amoebozoa</taxon>
        <taxon>Evosea</taxon>
        <taxon>Archamoebae</taxon>
        <taxon>Mastigamoebida</taxon>
        <taxon>Entamoebidae</taxon>
        <taxon>Entamoeba</taxon>
    </lineage>
</organism>
<feature type="coiled-coil region" evidence="1">
    <location>
        <begin position="107"/>
        <end position="141"/>
    </location>
</feature>